<dbReference type="SUPFAM" id="SSF160246">
    <property type="entry name" value="EspE N-terminal domain-like"/>
    <property type="match status" value="1"/>
</dbReference>
<sequence>MIVLRKYLGQILIELGYVEHSHVVEARRNQLLKDSSKRIGEWLIDLGYINEQQLKEALEIQARTKLRG</sequence>
<organism evidence="1 2">
    <name type="scientific">candidate division WOR-3 bacterium</name>
    <dbReference type="NCBI Taxonomy" id="2052148"/>
    <lineage>
        <taxon>Bacteria</taxon>
        <taxon>Bacteria division WOR-3</taxon>
    </lineage>
</organism>
<proteinExistence type="predicted"/>
<evidence type="ECO:0000313" key="1">
    <source>
        <dbReference type="EMBL" id="RKX70630.1"/>
    </source>
</evidence>
<evidence type="ECO:0000313" key="2">
    <source>
        <dbReference type="Proteomes" id="UP000268469"/>
    </source>
</evidence>
<protein>
    <recommendedName>
        <fullName evidence="3">Type II secretion system protein GspE N-terminal domain-containing protein</fullName>
    </recommendedName>
</protein>
<evidence type="ECO:0008006" key="3">
    <source>
        <dbReference type="Google" id="ProtNLM"/>
    </source>
</evidence>
<dbReference type="AlphaFoldDB" id="A0A660SL05"/>
<dbReference type="InterPro" id="IPR037257">
    <property type="entry name" value="T2SS_E_N_sf"/>
</dbReference>
<gene>
    <name evidence="1" type="ORF">DRP53_04335</name>
</gene>
<comment type="caution">
    <text evidence="1">The sequence shown here is derived from an EMBL/GenBank/DDBJ whole genome shotgun (WGS) entry which is preliminary data.</text>
</comment>
<dbReference type="Proteomes" id="UP000268469">
    <property type="component" value="Unassembled WGS sequence"/>
</dbReference>
<accession>A0A660SL05</accession>
<reference evidence="1 2" key="1">
    <citation type="submission" date="2018-06" db="EMBL/GenBank/DDBJ databases">
        <title>Extensive metabolic versatility and redundancy in microbially diverse, dynamic hydrothermal sediments.</title>
        <authorList>
            <person name="Dombrowski N."/>
            <person name="Teske A."/>
            <person name="Baker B.J."/>
        </authorList>
    </citation>
    <scope>NUCLEOTIDE SEQUENCE [LARGE SCALE GENOMIC DNA]</scope>
    <source>
        <strain evidence="1">B36_G15</strain>
    </source>
</reference>
<dbReference type="EMBL" id="QNBE01000032">
    <property type="protein sequence ID" value="RKX70630.1"/>
    <property type="molecule type" value="Genomic_DNA"/>
</dbReference>
<name>A0A660SL05_UNCW3</name>